<protein>
    <recommendedName>
        <fullName evidence="3">C-type lectin domain-containing protein</fullName>
    </recommendedName>
</protein>
<evidence type="ECO:0000313" key="4">
    <source>
        <dbReference type="Ensembl" id="ENSABRP00000011597.1"/>
    </source>
</evidence>
<proteinExistence type="predicted"/>
<dbReference type="InterPro" id="IPR033992">
    <property type="entry name" value="NKR-like_CTLD"/>
</dbReference>
<keyword evidence="5" id="KW-1185">Reference proteome</keyword>
<dbReference type="PROSITE" id="PS50041">
    <property type="entry name" value="C_TYPE_LECTIN_2"/>
    <property type="match status" value="1"/>
</dbReference>
<dbReference type="PANTHER" id="PTHR46746:SF3">
    <property type="entry name" value="C-TYPE LECTIN DOMAIN-CONTAINING PROTEIN-RELATED"/>
    <property type="match status" value="1"/>
</dbReference>
<dbReference type="InterPro" id="IPR001304">
    <property type="entry name" value="C-type_lectin-like"/>
</dbReference>
<evidence type="ECO:0000313" key="5">
    <source>
        <dbReference type="Proteomes" id="UP000694426"/>
    </source>
</evidence>
<organism evidence="4 5">
    <name type="scientific">Anser brachyrhynchus</name>
    <name type="common">Pink-footed goose</name>
    <dbReference type="NCBI Taxonomy" id="132585"/>
    <lineage>
        <taxon>Eukaryota</taxon>
        <taxon>Metazoa</taxon>
        <taxon>Chordata</taxon>
        <taxon>Craniata</taxon>
        <taxon>Vertebrata</taxon>
        <taxon>Euteleostomi</taxon>
        <taxon>Archelosauria</taxon>
        <taxon>Archosauria</taxon>
        <taxon>Dinosauria</taxon>
        <taxon>Saurischia</taxon>
        <taxon>Theropoda</taxon>
        <taxon>Coelurosauria</taxon>
        <taxon>Aves</taxon>
        <taxon>Neognathae</taxon>
        <taxon>Galloanserae</taxon>
        <taxon>Anseriformes</taxon>
        <taxon>Anatidae</taxon>
        <taxon>Anserinae</taxon>
        <taxon>Anser</taxon>
    </lineage>
</organism>
<sequence length="164" mass="17982">MEDEEGYTVLKFGAKRSAPRSPVPWSESGPRGLAASFGPPLVLSDGRGCLLCPRDWLQHGNWCYWVSHESRDWQRSRDDCAQKGSALFIIRNQEAPAPQKGIRGRGYVWIGLAVTGAKGTWTWLDGQGPSPSSCSCALMKGSQIHSEGCNAESRWVCEKDAVSL</sequence>
<accession>A0A8B9BZK1</accession>
<name>A0A8B9BZK1_9AVES</name>
<dbReference type="PANTHER" id="PTHR46746">
    <property type="entry name" value="KILLER CELL LECTIN-LIKE RECEPTOR SUBFAMILY F MEMBER 2"/>
    <property type="match status" value="1"/>
</dbReference>
<dbReference type="AlphaFoldDB" id="A0A8B9BZK1"/>
<dbReference type="InterPro" id="IPR016186">
    <property type="entry name" value="C-type_lectin-like/link_sf"/>
</dbReference>
<dbReference type="InterPro" id="IPR051379">
    <property type="entry name" value="C-type_Lectin_Receptor_IMM"/>
</dbReference>
<evidence type="ECO:0000259" key="3">
    <source>
        <dbReference type="PROSITE" id="PS50041"/>
    </source>
</evidence>
<feature type="domain" description="C-type lectin" evidence="3">
    <location>
        <begin position="59"/>
        <end position="158"/>
    </location>
</feature>
<reference evidence="4" key="2">
    <citation type="submission" date="2025-09" db="UniProtKB">
        <authorList>
            <consortium name="Ensembl"/>
        </authorList>
    </citation>
    <scope>IDENTIFICATION</scope>
</reference>
<comment type="subcellular location">
    <subcellularLocation>
        <location evidence="1">Membrane</location>
        <topology evidence="1">Single-pass membrane protein</topology>
    </subcellularLocation>
</comment>
<dbReference type="Gene3D" id="3.10.100.10">
    <property type="entry name" value="Mannose-Binding Protein A, subunit A"/>
    <property type="match status" value="1"/>
</dbReference>
<dbReference type="SUPFAM" id="SSF56436">
    <property type="entry name" value="C-type lectin-like"/>
    <property type="match status" value="1"/>
</dbReference>
<dbReference type="GeneTree" id="ENSGT01030000239548"/>
<dbReference type="GO" id="GO:0030246">
    <property type="term" value="F:carbohydrate binding"/>
    <property type="evidence" value="ECO:0007669"/>
    <property type="project" value="UniProtKB-KW"/>
</dbReference>
<dbReference type="CDD" id="cd03593">
    <property type="entry name" value="CLECT_NK_receptors_like"/>
    <property type="match status" value="1"/>
</dbReference>
<evidence type="ECO:0000256" key="2">
    <source>
        <dbReference type="ARBA" id="ARBA00022734"/>
    </source>
</evidence>
<dbReference type="GO" id="GO:0005886">
    <property type="term" value="C:plasma membrane"/>
    <property type="evidence" value="ECO:0007669"/>
    <property type="project" value="TreeGrafter"/>
</dbReference>
<reference evidence="4" key="1">
    <citation type="submission" date="2025-08" db="UniProtKB">
        <authorList>
            <consortium name="Ensembl"/>
        </authorList>
    </citation>
    <scope>IDENTIFICATION</scope>
</reference>
<dbReference type="Ensembl" id="ENSABRT00000016556.1">
    <property type="protein sequence ID" value="ENSABRP00000011597.1"/>
    <property type="gene ID" value="ENSABRG00000010388.1"/>
</dbReference>
<dbReference type="InterPro" id="IPR016187">
    <property type="entry name" value="CTDL_fold"/>
</dbReference>
<dbReference type="Pfam" id="PF00059">
    <property type="entry name" value="Lectin_C"/>
    <property type="match status" value="1"/>
</dbReference>
<dbReference type="Proteomes" id="UP000694426">
    <property type="component" value="Unplaced"/>
</dbReference>
<evidence type="ECO:0000256" key="1">
    <source>
        <dbReference type="ARBA" id="ARBA00004167"/>
    </source>
</evidence>
<keyword evidence="2" id="KW-0430">Lectin</keyword>
<dbReference type="SMART" id="SM00034">
    <property type="entry name" value="CLECT"/>
    <property type="match status" value="1"/>
</dbReference>